<dbReference type="InterPro" id="IPR036956">
    <property type="entry name" value="Impact_N_sf"/>
</dbReference>
<evidence type="ECO:0000313" key="4">
    <source>
        <dbReference type="Proteomes" id="UP001461163"/>
    </source>
</evidence>
<dbReference type="PANTHER" id="PTHR16301:SF20">
    <property type="entry name" value="IMPACT FAMILY MEMBER YIGZ"/>
    <property type="match status" value="1"/>
</dbReference>
<accession>A0ABU9SZA3</accession>
<dbReference type="InterPro" id="IPR015796">
    <property type="entry name" value="Impact_YigZ-like"/>
</dbReference>
<dbReference type="Pfam" id="PF01205">
    <property type="entry name" value="Impact_N"/>
    <property type="match status" value="1"/>
</dbReference>
<comment type="similarity">
    <text evidence="1">Belongs to the IMPACT family.</text>
</comment>
<dbReference type="Proteomes" id="UP001461163">
    <property type="component" value="Unassembled WGS sequence"/>
</dbReference>
<dbReference type="NCBIfam" id="TIGR00257">
    <property type="entry name" value="IMPACT_YIGZ"/>
    <property type="match status" value="1"/>
</dbReference>
<dbReference type="InterPro" id="IPR020568">
    <property type="entry name" value="Ribosomal_Su5_D2-typ_SF"/>
</dbReference>
<evidence type="ECO:0000313" key="3">
    <source>
        <dbReference type="EMBL" id="MEM5499200.1"/>
    </source>
</evidence>
<dbReference type="InterPro" id="IPR001498">
    <property type="entry name" value="Impact_N"/>
</dbReference>
<dbReference type="RefSeq" id="WP_342882431.1">
    <property type="nucleotide sequence ID" value="NZ_JBBMQS010000011.1"/>
</dbReference>
<proteinExistence type="inferred from homology"/>
<dbReference type="Gene3D" id="3.30.230.30">
    <property type="entry name" value="Impact, N-terminal domain"/>
    <property type="match status" value="1"/>
</dbReference>
<reference evidence="3 4" key="1">
    <citation type="submission" date="2024-03" db="EMBL/GenBank/DDBJ databases">
        <title>Community enrichment and isolation of bacterial strains for fucoidan degradation.</title>
        <authorList>
            <person name="Sichert A."/>
        </authorList>
    </citation>
    <scope>NUCLEOTIDE SEQUENCE [LARGE SCALE GENOMIC DNA]</scope>
    <source>
        <strain evidence="3 4">AS12</strain>
    </source>
</reference>
<gene>
    <name evidence="3" type="ORF">WNY77_17445</name>
</gene>
<evidence type="ECO:0000256" key="1">
    <source>
        <dbReference type="ARBA" id="ARBA00007665"/>
    </source>
</evidence>
<keyword evidence="4" id="KW-1185">Reference proteome</keyword>
<dbReference type="SUPFAM" id="SSF54211">
    <property type="entry name" value="Ribosomal protein S5 domain 2-like"/>
    <property type="match status" value="1"/>
</dbReference>
<dbReference type="InterPro" id="IPR023582">
    <property type="entry name" value="Impact"/>
</dbReference>
<dbReference type="PANTHER" id="PTHR16301">
    <property type="entry name" value="IMPACT-RELATED"/>
    <property type="match status" value="1"/>
</dbReference>
<feature type="domain" description="Impact N-terminal" evidence="2">
    <location>
        <begin position="21"/>
        <end position="128"/>
    </location>
</feature>
<organism evidence="3 4">
    <name type="scientific">Paraglaciecola mesophila</name>
    <dbReference type="NCBI Taxonomy" id="197222"/>
    <lineage>
        <taxon>Bacteria</taxon>
        <taxon>Pseudomonadati</taxon>
        <taxon>Pseudomonadota</taxon>
        <taxon>Gammaproteobacteria</taxon>
        <taxon>Alteromonadales</taxon>
        <taxon>Alteromonadaceae</taxon>
        <taxon>Paraglaciecola</taxon>
    </lineage>
</organism>
<evidence type="ECO:0000259" key="2">
    <source>
        <dbReference type="Pfam" id="PF01205"/>
    </source>
</evidence>
<sequence>MAVTSPYLIPSAPVTFEEEIKRSRFITLLSHTPSSAEAKAFIQRIKNAHPQAGHHCWGFVAGPPTDSMQLGFSDDGEPSGTAGKPILAQLQGSQIGEITAVVIRYSGGIKLGTGGLVKAYGGGVKQALSLLTTKTRVAIEYIAIEYDYALQGAIDDLTREYDLSIKSSTFTEMASITVSVEAIQVTSLLKKASLFEDTKLRVRRLEPKE</sequence>
<comment type="caution">
    <text evidence="3">The sequence shown here is derived from an EMBL/GenBank/DDBJ whole genome shotgun (WGS) entry which is preliminary data.</text>
</comment>
<protein>
    <submittedName>
        <fullName evidence="3">YigZ family protein</fullName>
    </submittedName>
</protein>
<dbReference type="EMBL" id="JBBMQS010000011">
    <property type="protein sequence ID" value="MEM5499200.1"/>
    <property type="molecule type" value="Genomic_DNA"/>
</dbReference>
<name>A0ABU9SZA3_9ALTE</name>